<sequence>MTDTLISLISILIGIIGANLIGYIFKKYSFGIIGNTIAGVFGSIFLIKSFGRLGFDPILIMKSGSVDIELFVLNALVSFCGGVIAVVLIKRLRNKMTKHTHEIN</sequence>
<feature type="transmembrane region" description="Helical" evidence="1">
    <location>
        <begin position="32"/>
        <end position="50"/>
    </location>
</feature>
<keyword evidence="1" id="KW-1133">Transmembrane helix</keyword>
<evidence type="ECO:0000256" key="1">
    <source>
        <dbReference type="SAM" id="Phobius"/>
    </source>
</evidence>
<evidence type="ECO:0000313" key="2">
    <source>
        <dbReference type="EMBL" id="VAW17081.1"/>
    </source>
</evidence>
<protein>
    <submittedName>
        <fullName evidence="2">Uncharacterized protein</fullName>
    </submittedName>
</protein>
<keyword evidence="1" id="KW-0812">Transmembrane</keyword>
<reference evidence="2" key="1">
    <citation type="submission" date="2018-06" db="EMBL/GenBank/DDBJ databases">
        <authorList>
            <person name="Zhirakovskaya E."/>
        </authorList>
    </citation>
    <scope>NUCLEOTIDE SEQUENCE</scope>
</reference>
<proteinExistence type="predicted"/>
<dbReference type="EMBL" id="UOEL01000141">
    <property type="protein sequence ID" value="VAW17081.1"/>
    <property type="molecule type" value="Genomic_DNA"/>
</dbReference>
<name>A0A3B0TEM9_9ZZZZ</name>
<gene>
    <name evidence="2" type="ORF">MNBD_BACTEROID03-2070</name>
</gene>
<feature type="transmembrane region" description="Helical" evidence="1">
    <location>
        <begin position="6"/>
        <end position="25"/>
    </location>
</feature>
<feature type="transmembrane region" description="Helical" evidence="1">
    <location>
        <begin position="70"/>
        <end position="89"/>
    </location>
</feature>
<keyword evidence="1" id="KW-0472">Membrane</keyword>
<dbReference type="AlphaFoldDB" id="A0A3B0TEM9"/>
<accession>A0A3B0TEM9</accession>
<organism evidence="2">
    <name type="scientific">hydrothermal vent metagenome</name>
    <dbReference type="NCBI Taxonomy" id="652676"/>
    <lineage>
        <taxon>unclassified sequences</taxon>
        <taxon>metagenomes</taxon>
        <taxon>ecological metagenomes</taxon>
    </lineage>
</organism>